<dbReference type="InterPro" id="IPR012786">
    <property type="entry name" value="Protocat_dOase_a"/>
</dbReference>
<protein>
    <submittedName>
        <fullName evidence="6">Protocatechuate 3,4-dioxygenase subunit alpha</fullName>
    </submittedName>
</protein>
<name>A0A2I9D0E3_9DEIO</name>
<keyword evidence="7" id="KW-1185">Reference proteome</keyword>
<dbReference type="GO" id="GO:0008199">
    <property type="term" value="F:ferric iron binding"/>
    <property type="evidence" value="ECO:0007669"/>
    <property type="project" value="InterPro"/>
</dbReference>
<feature type="domain" description="Intradiol ring-cleavage dioxygenases" evidence="5">
    <location>
        <begin position="65"/>
        <end position="93"/>
    </location>
</feature>
<sequence>MTSEPRAPLSPQDSNIPEGAFGPTPSQTVGPYFHQGLVDFQGLTGLLGDRTVEPGSDVPGERITLTGRVLDGDGRPVEDALIELWQADAGGTYARSADAPFPGYSRTHTRTPGHSYRVHTVKPGSAGPGLAPRLNVWLGMRGLLTHLLTAVYFSDEDNSADPLLALVPGERRHTLIARREDTPDGAVYRFDIRLQGEDETVFFAP</sequence>
<dbReference type="InterPro" id="IPR050770">
    <property type="entry name" value="Intradiol_RC_Dioxygenase"/>
</dbReference>
<organism evidence="6 7">
    <name type="scientific">Deinococcus aerius</name>
    <dbReference type="NCBI Taxonomy" id="200253"/>
    <lineage>
        <taxon>Bacteria</taxon>
        <taxon>Thermotogati</taxon>
        <taxon>Deinococcota</taxon>
        <taxon>Deinococci</taxon>
        <taxon>Deinococcales</taxon>
        <taxon>Deinococcaceae</taxon>
        <taxon>Deinococcus</taxon>
    </lineage>
</organism>
<feature type="region of interest" description="Disordered" evidence="4">
    <location>
        <begin position="1"/>
        <end position="30"/>
    </location>
</feature>
<comment type="similarity">
    <text evidence="1">Belongs to the intradiol ring-cleavage dioxygenase family.</text>
</comment>
<gene>
    <name evidence="6" type="ORF">DAERI_200039</name>
</gene>
<dbReference type="Proteomes" id="UP000236569">
    <property type="component" value="Unassembled WGS sequence"/>
</dbReference>
<dbReference type="SUPFAM" id="SSF49482">
    <property type="entry name" value="Aromatic compound dioxygenase"/>
    <property type="match status" value="1"/>
</dbReference>
<dbReference type="PROSITE" id="PS00083">
    <property type="entry name" value="INTRADIOL_DIOXYGENAS"/>
    <property type="match status" value="1"/>
</dbReference>
<dbReference type="PANTHER" id="PTHR33711">
    <property type="entry name" value="DIOXYGENASE, PUTATIVE (AFU_ORTHOLOGUE AFUA_2G02910)-RELATED"/>
    <property type="match status" value="1"/>
</dbReference>
<dbReference type="EMBL" id="BFAG01000020">
    <property type="protein sequence ID" value="GBF07982.1"/>
    <property type="molecule type" value="Genomic_DNA"/>
</dbReference>
<dbReference type="InterPro" id="IPR015889">
    <property type="entry name" value="Intradiol_dOase_core"/>
</dbReference>
<dbReference type="RefSeq" id="WP_103131263.1">
    <property type="nucleotide sequence ID" value="NZ_BFAG01000020.1"/>
</dbReference>
<evidence type="ECO:0000313" key="6">
    <source>
        <dbReference type="EMBL" id="GBF07982.1"/>
    </source>
</evidence>
<evidence type="ECO:0000256" key="3">
    <source>
        <dbReference type="ARBA" id="ARBA00023002"/>
    </source>
</evidence>
<reference evidence="7" key="1">
    <citation type="submission" date="2018-01" db="EMBL/GenBank/DDBJ databases">
        <title>Draft Genome Sequence of the Radioresistant Bacterium Deinococcus aerius TR0125, Isolated from the Higher Atmosphere above Japan.</title>
        <authorList>
            <person name="Satoh K."/>
            <person name="Arai H."/>
            <person name="Sanzen T."/>
            <person name="Kawaguchi Y."/>
            <person name="Hayashi H."/>
            <person name="Yokobori S."/>
            <person name="Yamagishi A."/>
            <person name="Oono Y."/>
            <person name="Narumi I."/>
        </authorList>
    </citation>
    <scope>NUCLEOTIDE SEQUENCE [LARGE SCALE GENOMIC DNA]</scope>
    <source>
        <strain evidence="7">TR0125</strain>
    </source>
</reference>
<keyword evidence="3" id="KW-0560">Oxidoreductase</keyword>
<dbReference type="InterPro" id="IPR000627">
    <property type="entry name" value="Intradiol_dOase_C"/>
</dbReference>
<dbReference type="Pfam" id="PF00775">
    <property type="entry name" value="Dioxygenase_C"/>
    <property type="match status" value="1"/>
</dbReference>
<dbReference type="NCBIfam" id="TIGR02423">
    <property type="entry name" value="protocat_alph"/>
    <property type="match status" value="1"/>
</dbReference>
<dbReference type="OrthoDB" id="9805815at2"/>
<dbReference type="AlphaFoldDB" id="A0A2I9D0E3"/>
<evidence type="ECO:0000256" key="4">
    <source>
        <dbReference type="SAM" id="MobiDB-lite"/>
    </source>
</evidence>
<keyword evidence="2 6" id="KW-0223">Dioxygenase</keyword>
<proteinExistence type="inferred from homology"/>
<dbReference type="GO" id="GO:0018578">
    <property type="term" value="F:protocatechuate 3,4-dioxygenase activity"/>
    <property type="evidence" value="ECO:0007669"/>
    <property type="project" value="InterPro"/>
</dbReference>
<dbReference type="PANTHER" id="PTHR33711:SF9">
    <property type="entry name" value="PROTOCATECHUATE 3,4-DIOXYGENASE ALPHA CHAIN"/>
    <property type="match status" value="1"/>
</dbReference>
<evidence type="ECO:0000256" key="2">
    <source>
        <dbReference type="ARBA" id="ARBA00022964"/>
    </source>
</evidence>
<evidence type="ECO:0000259" key="5">
    <source>
        <dbReference type="PROSITE" id="PS00083"/>
    </source>
</evidence>
<evidence type="ECO:0000313" key="7">
    <source>
        <dbReference type="Proteomes" id="UP000236569"/>
    </source>
</evidence>
<evidence type="ECO:0000256" key="1">
    <source>
        <dbReference type="ARBA" id="ARBA00007825"/>
    </source>
</evidence>
<dbReference type="Gene3D" id="2.60.130.10">
    <property type="entry name" value="Aromatic compound dioxygenase"/>
    <property type="match status" value="1"/>
</dbReference>
<accession>A0A2I9D0E3</accession>
<comment type="caution">
    <text evidence="6">The sequence shown here is derived from an EMBL/GenBank/DDBJ whole genome shotgun (WGS) entry which is preliminary data.</text>
</comment>